<evidence type="ECO:0000313" key="5">
    <source>
        <dbReference type="EMBL" id="CAG4904519.1"/>
    </source>
</evidence>
<dbReference type="InterPro" id="IPR013328">
    <property type="entry name" value="6PGD_dom2"/>
</dbReference>
<dbReference type="EMBL" id="CAJQYY010000017">
    <property type="protein sequence ID" value="CAG4904519.1"/>
    <property type="molecule type" value="Genomic_DNA"/>
</dbReference>
<dbReference type="EC" id="1.1.1.291" evidence="5"/>
<evidence type="ECO:0000256" key="1">
    <source>
        <dbReference type="ARBA" id="ARBA00023002"/>
    </source>
</evidence>
<sequence>MSESQKIGFIGVGVMGRPMARRLIEAGHALVVFDRDEAALAELSALGARAAKSVREVADTARIIFTSLPTPAVFRQVATGDDGIVSGSAVKILVDLSTVGSRTEKEVAASLLAKGIETVDAPVSGGAAGAQKGTLAIMAAGKPAAVDEIRGLFEVLGKVFVVGDEAGQGQLLKLLNNMLSSTAFAITSEAFVAGVKGGLDPEVMMSVFNAGSGKNGATLDKFPKQVLTRTFDFGFPIGSVCKDIGLAVDECQALGVPMWVGNAARQVWNYAAMQDGTRRDMTELVEYVENWSSGKGPAV</sequence>
<comment type="caution">
    <text evidence="5">The sequence shown here is derived from an EMBL/GenBank/DDBJ whole genome shotgun (WGS) entry which is preliminary data.</text>
</comment>
<dbReference type="SUPFAM" id="SSF51735">
    <property type="entry name" value="NAD(P)-binding Rossmann-fold domains"/>
    <property type="match status" value="1"/>
</dbReference>
<dbReference type="Pfam" id="PF03446">
    <property type="entry name" value="NAD_binding_2"/>
    <property type="match status" value="1"/>
</dbReference>
<organism evidence="5 6">
    <name type="scientific">Paraburkholderia gardini</name>
    <dbReference type="NCBI Taxonomy" id="2823469"/>
    <lineage>
        <taxon>Bacteria</taxon>
        <taxon>Pseudomonadati</taxon>
        <taxon>Pseudomonadota</taxon>
        <taxon>Betaproteobacteria</taxon>
        <taxon>Burkholderiales</taxon>
        <taxon>Burkholderiaceae</taxon>
        <taxon>Paraburkholderia</taxon>
    </lineage>
</organism>
<proteinExistence type="predicted"/>
<feature type="domain" description="6-phosphogluconate dehydrogenase NADP-binding" evidence="3">
    <location>
        <begin position="6"/>
        <end position="163"/>
    </location>
</feature>
<name>A0ABM8U5T5_9BURK</name>
<dbReference type="PIRSF" id="PIRSF000103">
    <property type="entry name" value="HIBADH"/>
    <property type="match status" value="1"/>
</dbReference>
<dbReference type="InterPro" id="IPR015815">
    <property type="entry name" value="HIBADH-related"/>
</dbReference>
<accession>A0ABM8U5T5</accession>
<dbReference type="InterPro" id="IPR036291">
    <property type="entry name" value="NAD(P)-bd_dom_sf"/>
</dbReference>
<evidence type="ECO:0000259" key="3">
    <source>
        <dbReference type="Pfam" id="PF03446"/>
    </source>
</evidence>
<keyword evidence="1 5" id="KW-0560">Oxidoreductase</keyword>
<dbReference type="Gene3D" id="1.10.1040.10">
    <property type="entry name" value="N-(1-d-carboxylethyl)-l-norvaline Dehydrogenase, domain 2"/>
    <property type="match status" value="1"/>
</dbReference>
<dbReference type="InterPro" id="IPR008927">
    <property type="entry name" value="6-PGluconate_DH-like_C_sf"/>
</dbReference>
<reference evidence="5 6" key="1">
    <citation type="submission" date="2021-04" db="EMBL/GenBank/DDBJ databases">
        <authorList>
            <person name="Vanwijnsberghe S."/>
        </authorList>
    </citation>
    <scope>NUCLEOTIDE SEQUENCE [LARGE SCALE GENOMIC DNA]</scope>
    <source>
        <strain evidence="5 6">LMG 32171</strain>
    </source>
</reference>
<evidence type="ECO:0000313" key="6">
    <source>
        <dbReference type="Proteomes" id="UP000789752"/>
    </source>
</evidence>
<dbReference type="Pfam" id="PF14833">
    <property type="entry name" value="NAD_binding_11"/>
    <property type="match status" value="1"/>
</dbReference>
<keyword evidence="2" id="KW-0520">NAD</keyword>
<evidence type="ECO:0000256" key="2">
    <source>
        <dbReference type="ARBA" id="ARBA00023027"/>
    </source>
</evidence>
<dbReference type="PANTHER" id="PTHR22981">
    <property type="entry name" value="3-HYDROXYISOBUTYRATE DEHYDROGENASE-RELATED"/>
    <property type="match status" value="1"/>
</dbReference>
<dbReference type="InterPro" id="IPR029154">
    <property type="entry name" value="HIBADH-like_NADP-bd"/>
</dbReference>
<dbReference type="InterPro" id="IPR006115">
    <property type="entry name" value="6PGDH_NADP-bd"/>
</dbReference>
<keyword evidence="6" id="KW-1185">Reference proteome</keyword>
<dbReference type="SUPFAM" id="SSF48179">
    <property type="entry name" value="6-phosphogluconate dehydrogenase C-terminal domain-like"/>
    <property type="match status" value="1"/>
</dbReference>
<dbReference type="Gene3D" id="3.40.50.720">
    <property type="entry name" value="NAD(P)-binding Rossmann-like Domain"/>
    <property type="match status" value="1"/>
</dbReference>
<dbReference type="RefSeq" id="WP_228979604.1">
    <property type="nucleotide sequence ID" value="NZ_CAJQYY010000017.1"/>
</dbReference>
<evidence type="ECO:0000259" key="4">
    <source>
        <dbReference type="Pfam" id="PF14833"/>
    </source>
</evidence>
<feature type="domain" description="3-hydroxyisobutyrate dehydrogenase-like NAD-binding" evidence="4">
    <location>
        <begin position="167"/>
        <end position="287"/>
    </location>
</feature>
<gene>
    <name evidence="5" type="primary">Hgd_2</name>
    <name evidence="5" type="ORF">R54767_03086</name>
</gene>
<dbReference type="PANTHER" id="PTHR22981:SF7">
    <property type="entry name" value="3-HYDROXYISOBUTYRATE DEHYDROGENASE, MITOCHONDRIAL"/>
    <property type="match status" value="1"/>
</dbReference>
<dbReference type="Proteomes" id="UP000789752">
    <property type="component" value="Unassembled WGS sequence"/>
</dbReference>
<dbReference type="GO" id="GO:0043718">
    <property type="term" value="F:2-hydroxymethylglutarate dehydrogenase activity"/>
    <property type="evidence" value="ECO:0007669"/>
    <property type="project" value="UniProtKB-EC"/>
</dbReference>
<protein>
    <submittedName>
        <fullName evidence="5">2-(Hydroxymethyl)glutarate dehydrogenase</fullName>
        <ecNumber evidence="5">1.1.1.291</ecNumber>
    </submittedName>
</protein>